<evidence type="ECO:0000313" key="3">
    <source>
        <dbReference type="Proteomes" id="UP000253606"/>
    </source>
</evidence>
<organism evidence="2 3">
    <name type="scientific">Acidisarcina polymorpha</name>
    <dbReference type="NCBI Taxonomy" id="2211140"/>
    <lineage>
        <taxon>Bacteria</taxon>
        <taxon>Pseudomonadati</taxon>
        <taxon>Acidobacteriota</taxon>
        <taxon>Terriglobia</taxon>
        <taxon>Terriglobales</taxon>
        <taxon>Acidobacteriaceae</taxon>
        <taxon>Acidisarcina</taxon>
    </lineage>
</organism>
<name>A0A2Z5G418_9BACT</name>
<gene>
    <name evidence="2" type="ORF">ACPOL_4610</name>
</gene>
<dbReference type="Proteomes" id="UP000253606">
    <property type="component" value="Chromosome"/>
</dbReference>
<keyword evidence="3" id="KW-1185">Reference proteome</keyword>
<feature type="compositionally biased region" description="Polar residues" evidence="1">
    <location>
        <begin position="11"/>
        <end position="21"/>
    </location>
</feature>
<dbReference type="AlphaFoldDB" id="A0A2Z5G418"/>
<reference evidence="2 3" key="1">
    <citation type="journal article" date="2018" name="Front. Microbiol.">
        <title>Hydrolytic Capabilities as a Key to Environmental Success: Chitinolytic and Cellulolytic Acidobacteria From Acidic Sub-arctic Soils and Boreal Peatlands.</title>
        <authorList>
            <person name="Belova S.E."/>
            <person name="Ravin N.V."/>
            <person name="Pankratov T.A."/>
            <person name="Rakitin A.L."/>
            <person name="Ivanova A.A."/>
            <person name="Beletsky A.V."/>
            <person name="Mardanov A.V."/>
            <person name="Sinninghe Damste J.S."/>
            <person name="Dedysh S.N."/>
        </authorList>
    </citation>
    <scope>NUCLEOTIDE SEQUENCE [LARGE SCALE GENOMIC DNA]</scope>
    <source>
        <strain evidence="2 3">SBC82</strain>
    </source>
</reference>
<sequence>MGVHLKGMNEAPQSWEPQTGSILEPTEGRSKEDAPAFIEMRSSTSVAGLTIYYPEQTVDDIQPYPWTIYMRANPGNPKEVVFDTTVENLTLINSYNGIRTGPGENGRHRIMSVYGCVLRRGIFVDWTGDIGRLENVQFHSHFWASAAFHGDWNKVFTYMQQNLEAFVFGRSDWEYVTNTFVFPAKIGYRFIRTENGTTNGQFLGIGADATATALQVDAVQPQGLLITNAEFNSHKVGKSTQVIISPGAAGNVRFVNSGFWGPVDHNAILGGDGFVSFSSCYFSNDLASDGAAIEVERGKVQIENSTFDAVSPKRQPGHSYTGNDPRPQQTSIHIGPEAKNAIILGNNGYFGVSIKNEIGDRAIISNNEPYRPDTAN</sequence>
<dbReference type="EMBL" id="CP030840">
    <property type="protein sequence ID" value="AXC13882.1"/>
    <property type="molecule type" value="Genomic_DNA"/>
</dbReference>
<dbReference type="KEGG" id="abas:ACPOL_4610"/>
<feature type="region of interest" description="Disordered" evidence="1">
    <location>
        <begin position="309"/>
        <end position="328"/>
    </location>
</feature>
<evidence type="ECO:0000256" key="1">
    <source>
        <dbReference type="SAM" id="MobiDB-lite"/>
    </source>
</evidence>
<feature type="compositionally biased region" description="Polar residues" evidence="1">
    <location>
        <begin position="318"/>
        <end position="328"/>
    </location>
</feature>
<accession>A0A2Z5G418</accession>
<evidence type="ECO:0000313" key="2">
    <source>
        <dbReference type="EMBL" id="AXC13882.1"/>
    </source>
</evidence>
<protein>
    <submittedName>
        <fullName evidence="2">Uncharacterized protein</fullName>
    </submittedName>
</protein>
<feature type="region of interest" description="Disordered" evidence="1">
    <location>
        <begin position="1"/>
        <end position="33"/>
    </location>
</feature>
<proteinExistence type="predicted"/>